<keyword evidence="1" id="KW-1133">Transmembrane helix</keyword>
<keyword evidence="3" id="KW-1185">Reference proteome</keyword>
<dbReference type="EMBL" id="BMWX01000001">
    <property type="protein sequence ID" value="GGZ14610.1"/>
    <property type="molecule type" value="Genomic_DNA"/>
</dbReference>
<feature type="transmembrane region" description="Helical" evidence="1">
    <location>
        <begin position="12"/>
        <end position="29"/>
    </location>
</feature>
<keyword evidence="1" id="KW-0472">Membrane</keyword>
<name>A0A918PMB5_9BACT</name>
<gene>
    <name evidence="2" type="ORF">GCM10007049_03130</name>
</gene>
<dbReference type="PROSITE" id="PS51257">
    <property type="entry name" value="PROKAR_LIPOPROTEIN"/>
    <property type="match status" value="1"/>
</dbReference>
<feature type="transmembrane region" description="Helical" evidence="1">
    <location>
        <begin position="35"/>
        <end position="52"/>
    </location>
</feature>
<keyword evidence="1" id="KW-0812">Transmembrane</keyword>
<dbReference type="Proteomes" id="UP000619457">
    <property type="component" value="Unassembled WGS sequence"/>
</dbReference>
<evidence type="ECO:0000313" key="3">
    <source>
        <dbReference type="Proteomes" id="UP000619457"/>
    </source>
</evidence>
<proteinExistence type="predicted"/>
<protein>
    <submittedName>
        <fullName evidence="2">Uncharacterized protein</fullName>
    </submittedName>
</protein>
<reference evidence="2" key="1">
    <citation type="journal article" date="2014" name="Int. J. Syst. Evol. Microbiol.">
        <title>Complete genome sequence of Corynebacterium casei LMG S-19264T (=DSM 44701T), isolated from a smear-ripened cheese.</title>
        <authorList>
            <consortium name="US DOE Joint Genome Institute (JGI-PGF)"/>
            <person name="Walter F."/>
            <person name="Albersmeier A."/>
            <person name="Kalinowski J."/>
            <person name="Ruckert C."/>
        </authorList>
    </citation>
    <scope>NUCLEOTIDE SEQUENCE</scope>
    <source>
        <strain evidence="2">KCTC 12368</strain>
    </source>
</reference>
<dbReference type="AlphaFoldDB" id="A0A918PMB5"/>
<reference evidence="2" key="2">
    <citation type="submission" date="2020-09" db="EMBL/GenBank/DDBJ databases">
        <authorList>
            <person name="Sun Q."/>
            <person name="Kim S."/>
        </authorList>
    </citation>
    <scope>NUCLEOTIDE SEQUENCE</scope>
    <source>
        <strain evidence="2">KCTC 12368</strain>
    </source>
</reference>
<sequence>MKTIKTQNRLIGLALAGVLVVFVACIWLSFSTGWYGLAFIAGFFIMMAAPFVDTPIATRKGRLTYYSPMFITENLPNGSIHFHGGTLFDYVYVINFDLNGPERTRFILASYLSGLINFIDHHKNTNSPPRSMEGTSYILQENTARKLGFKTLPTNQVQLLVLILNYPTLILTQSLASKRLRFPNLRKVRTYHSSLDELIAKEEFIRHLRDKLTDQNEL</sequence>
<comment type="caution">
    <text evidence="2">The sequence shown here is derived from an EMBL/GenBank/DDBJ whole genome shotgun (WGS) entry which is preliminary data.</text>
</comment>
<dbReference type="RefSeq" id="WP_229802403.1">
    <property type="nucleotide sequence ID" value="NZ_BMWX01000001.1"/>
</dbReference>
<evidence type="ECO:0000313" key="2">
    <source>
        <dbReference type="EMBL" id="GGZ14610.1"/>
    </source>
</evidence>
<accession>A0A918PMB5</accession>
<organism evidence="2 3">
    <name type="scientific">Echinicola pacifica</name>
    <dbReference type="NCBI Taxonomy" id="346377"/>
    <lineage>
        <taxon>Bacteria</taxon>
        <taxon>Pseudomonadati</taxon>
        <taxon>Bacteroidota</taxon>
        <taxon>Cytophagia</taxon>
        <taxon>Cytophagales</taxon>
        <taxon>Cyclobacteriaceae</taxon>
        <taxon>Echinicola</taxon>
    </lineage>
</organism>
<evidence type="ECO:0000256" key="1">
    <source>
        <dbReference type="SAM" id="Phobius"/>
    </source>
</evidence>